<dbReference type="InterPro" id="IPR026161">
    <property type="entry name" value="FAM178"/>
</dbReference>
<reference evidence="3" key="2">
    <citation type="submission" date="2025-08" db="UniProtKB">
        <authorList>
            <consortium name="Ensembl"/>
        </authorList>
    </citation>
    <scope>IDENTIFICATION</scope>
    <source>
        <strain evidence="3">Brown Norway</strain>
    </source>
</reference>
<evidence type="ECO:0000313" key="4">
    <source>
        <dbReference type="Proteomes" id="UP000002494"/>
    </source>
</evidence>
<dbReference type="RGD" id="1564591">
    <property type="gene designation" value="Fam178b"/>
</dbReference>
<name>A0ABK0M3N5_RAT</name>
<dbReference type="Proteomes" id="UP000002494">
    <property type="component" value="Chromosome 9"/>
</dbReference>
<dbReference type="GeneTree" id="ENSGT00530000064017"/>
<evidence type="ECO:0000259" key="2">
    <source>
        <dbReference type="Pfam" id="PF14816"/>
    </source>
</evidence>
<reference evidence="3" key="3">
    <citation type="submission" date="2025-09" db="UniProtKB">
        <authorList>
            <consortium name="Ensembl"/>
        </authorList>
    </citation>
    <scope>IDENTIFICATION</scope>
    <source>
        <strain evidence="3">Brown Norway</strain>
    </source>
</reference>
<evidence type="ECO:0000313" key="3">
    <source>
        <dbReference type="Ensembl" id="ENSRNOP00000109190.1"/>
    </source>
</evidence>
<organism evidence="3 4">
    <name type="scientific">Rattus norvegicus</name>
    <name type="common">Rat</name>
    <dbReference type="NCBI Taxonomy" id="10116"/>
    <lineage>
        <taxon>Eukaryota</taxon>
        <taxon>Metazoa</taxon>
        <taxon>Chordata</taxon>
        <taxon>Craniata</taxon>
        <taxon>Vertebrata</taxon>
        <taxon>Euteleostomi</taxon>
        <taxon>Mammalia</taxon>
        <taxon>Eutheria</taxon>
        <taxon>Euarchontoglires</taxon>
        <taxon>Glires</taxon>
        <taxon>Rodentia</taxon>
        <taxon>Myomorpha</taxon>
        <taxon>Muroidea</taxon>
        <taxon>Muridae</taxon>
        <taxon>Murinae</taxon>
        <taxon>Rattus</taxon>
    </lineage>
</organism>
<dbReference type="PANTHER" id="PTHR16046">
    <property type="entry name" value="SMC5-SMC6 COMPLEX LOCALIZATION FACTOR 2"/>
    <property type="match status" value="1"/>
</dbReference>
<evidence type="ECO:0000256" key="1">
    <source>
        <dbReference type="ARBA" id="ARBA00010311"/>
    </source>
</evidence>
<protein>
    <submittedName>
        <fullName evidence="3">Family with sequence similarity 178, member B</fullName>
    </submittedName>
</protein>
<dbReference type="Ensembl" id="ENSRNOT00000162305.1">
    <property type="protein sequence ID" value="ENSRNOP00000109190.1"/>
    <property type="gene ID" value="ENSRNOG00000023941.8"/>
</dbReference>
<dbReference type="PANTHER" id="PTHR16046:SF11">
    <property type="entry name" value="PROTEIN FAM178B"/>
    <property type="match status" value="1"/>
</dbReference>
<dbReference type="InterPro" id="IPR044276">
    <property type="entry name" value="CANIN_dom"/>
</dbReference>
<proteinExistence type="inferred from homology"/>
<comment type="similarity">
    <text evidence="1">Belongs to the FAM178 family.</text>
</comment>
<sequence length="559" mass="63253">MLCSGVGVSCSLGTGGPQVAVTVTGSDSPFPQREQALEQEWEQLLQQEHPRLESSTRDDDDREAVLTPEHRMLVEKFSVSLQVIPPVHPGETVFLPRRHPLPCFLDSSSLRPHSQLEELFLRSSLPEQLSFLHNGFLSNLYLHAADCPRPLLRWLFQLLTWPPETSSRAFGLLWDLSIDGLFRQPDEDMRLWYPSLQEVKEVFRCLGAYNPALYPHGPFQHSSRALESEASLGCWEPQDPPQEVALDIKLSYIYRFLILCFLVQPTSYTDASILGLMELLCRAGLDVGLRLLPKTDLQQLLLLLLENIQEWPGKLQPLCCALSWVSDHHHNLLTLVQFFLDATPRGRPLGVGGTEIKTGLVWPGLGTVLEPIALYDICWEDSSSLHASLLAQFEFWKHFARQLRSQLSLMVIARMLGQQESLPLWGEKTQLALLSQLLSLMRPSSLRQCLGSETLPSSPGQQSKASAELDHKVCYLCHSLLTLAGVVVSSQDITPDQWGELQLLCMQLDRHISTHIRESPQAMHRTKLKDLATQTYIRWQDLLAHCQPQGQYFSPWKDI</sequence>
<reference evidence="3" key="1">
    <citation type="submission" date="2024-01" db="EMBL/GenBank/DDBJ databases">
        <title>GRCr8: a new rat reference genome assembly contstructed from accurate long reads and long range scaffolding.</title>
        <authorList>
            <person name="Doris P.A."/>
            <person name="Kalbfleisch T."/>
            <person name="Li K."/>
            <person name="Howe K."/>
            <person name="Wood J."/>
        </authorList>
    </citation>
    <scope>NUCLEOTIDE SEQUENCE [LARGE SCALE GENOMIC DNA]</scope>
    <source>
        <strain evidence="3">Brown Norway</strain>
    </source>
</reference>
<keyword evidence="4" id="KW-1185">Reference proteome</keyword>
<gene>
    <name evidence="3" type="primary">Fam178b</name>
</gene>
<dbReference type="Pfam" id="PF14816">
    <property type="entry name" value="CANIN"/>
    <property type="match status" value="1"/>
</dbReference>
<feature type="domain" description="Coiled-coil SMC6 And NSE5 INteracting (CANIN)" evidence="2">
    <location>
        <begin position="33"/>
        <end position="349"/>
    </location>
</feature>
<accession>A0ABK0M3N5</accession>